<accession>A0A9P4P306</accession>
<gene>
    <name evidence="1" type="ORF">P171DRAFT_181779</name>
</gene>
<organism evidence="1 2">
    <name type="scientific">Karstenula rhodostoma CBS 690.94</name>
    <dbReference type="NCBI Taxonomy" id="1392251"/>
    <lineage>
        <taxon>Eukaryota</taxon>
        <taxon>Fungi</taxon>
        <taxon>Dikarya</taxon>
        <taxon>Ascomycota</taxon>
        <taxon>Pezizomycotina</taxon>
        <taxon>Dothideomycetes</taxon>
        <taxon>Pleosporomycetidae</taxon>
        <taxon>Pleosporales</taxon>
        <taxon>Massarineae</taxon>
        <taxon>Didymosphaeriaceae</taxon>
        <taxon>Karstenula</taxon>
    </lineage>
</organism>
<evidence type="ECO:0000313" key="1">
    <source>
        <dbReference type="EMBL" id="KAF2437379.1"/>
    </source>
</evidence>
<protein>
    <submittedName>
        <fullName evidence="1">Uncharacterized protein</fullName>
    </submittedName>
</protein>
<dbReference type="Proteomes" id="UP000799764">
    <property type="component" value="Unassembled WGS sequence"/>
</dbReference>
<sequence>MHTVARGAARGRKTWHCGRQRLRLPPQQPLRHQITRHQHRSLFPRQCKKSEVPRGGWGLLRFLALLPRKQSTPVAVVPHVPFLAPVADPSPWLLRRTSLAQLHRGDLNIAWCWNRKFPSRP</sequence>
<name>A0A9P4P306_9PLEO</name>
<keyword evidence="2" id="KW-1185">Reference proteome</keyword>
<reference evidence="1" key="1">
    <citation type="journal article" date="2020" name="Stud. Mycol.">
        <title>101 Dothideomycetes genomes: a test case for predicting lifestyles and emergence of pathogens.</title>
        <authorList>
            <person name="Haridas S."/>
            <person name="Albert R."/>
            <person name="Binder M."/>
            <person name="Bloem J."/>
            <person name="Labutti K."/>
            <person name="Salamov A."/>
            <person name="Andreopoulos B."/>
            <person name="Baker S."/>
            <person name="Barry K."/>
            <person name="Bills G."/>
            <person name="Bluhm B."/>
            <person name="Cannon C."/>
            <person name="Castanera R."/>
            <person name="Culley D."/>
            <person name="Daum C."/>
            <person name="Ezra D."/>
            <person name="Gonzalez J."/>
            <person name="Henrissat B."/>
            <person name="Kuo A."/>
            <person name="Liang C."/>
            <person name="Lipzen A."/>
            <person name="Lutzoni F."/>
            <person name="Magnuson J."/>
            <person name="Mondo S."/>
            <person name="Nolan M."/>
            <person name="Ohm R."/>
            <person name="Pangilinan J."/>
            <person name="Park H.-J."/>
            <person name="Ramirez L."/>
            <person name="Alfaro M."/>
            <person name="Sun H."/>
            <person name="Tritt A."/>
            <person name="Yoshinaga Y."/>
            <person name="Zwiers L.-H."/>
            <person name="Turgeon B."/>
            <person name="Goodwin S."/>
            <person name="Spatafora J."/>
            <person name="Crous P."/>
            <person name="Grigoriev I."/>
        </authorList>
    </citation>
    <scope>NUCLEOTIDE SEQUENCE</scope>
    <source>
        <strain evidence="1">CBS 690.94</strain>
    </source>
</reference>
<comment type="caution">
    <text evidence="1">The sequence shown here is derived from an EMBL/GenBank/DDBJ whole genome shotgun (WGS) entry which is preliminary data.</text>
</comment>
<dbReference type="AlphaFoldDB" id="A0A9P4P306"/>
<proteinExistence type="predicted"/>
<evidence type="ECO:0000313" key="2">
    <source>
        <dbReference type="Proteomes" id="UP000799764"/>
    </source>
</evidence>
<dbReference type="EMBL" id="MU001516">
    <property type="protein sequence ID" value="KAF2437379.1"/>
    <property type="molecule type" value="Genomic_DNA"/>
</dbReference>